<dbReference type="PANTHER" id="PTHR11076">
    <property type="entry name" value="DNA REPAIR POLYMERASE UMUC / TRANSFERASE FAMILY MEMBER"/>
    <property type="match status" value="1"/>
</dbReference>
<dbReference type="GO" id="GO:0006281">
    <property type="term" value="P:DNA repair"/>
    <property type="evidence" value="ECO:0007669"/>
    <property type="project" value="UniProtKB-KW"/>
</dbReference>
<keyword evidence="2" id="KW-0808">Transferase</keyword>
<feature type="domain" description="DNA polymerase Y-family little finger" evidence="12">
    <location>
        <begin position="3"/>
        <end position="83"/>
    </location>
</feature>
<evidence type="ECO:0000256" key="11">
    <source>
        <dbReference type="SAM" id="MobiDB-lite"/>
    </source>
</evidence>
<dbReference type="InterPro" id="IPR017961">
    <property type="entry name" value="DNA_pol_Y-fam_little_finger"/>
</dbReference>
<dbReference type="GO" id="GO:0005634">
    <property type="term" value="C:nucleus"/>
    <property type="evidence" value="ECO:0007669"/>
    <property type="project" value="TreeGrafter"/>
</dbReference>
<evidence type="ECO:0000256" key="6">
    <source>
        <dbReference type="ARBA" id="ARBA00022763"/>
    </source>
</evidence>
<feature type="compositionally biased region" description="Acidic residues" evidence="11">
    <location>
        <begin position="110"/>
        <end position="136"/>
    </location>
</feature>
<dbReference type="GO" id="GO:0042276">
    <property type="term" value="P:error-prone translesion synthesis"/>
    <property type="evidence" value="ECO:0007669"/>
    <property type="project" value="TreeGrafter"/>
</dbReference>
<dbReference type="PANTHER" id="PTHR11076:SF33">
    <property type="entry name" value="DNA POLYMERASE KAPPA"/>
    <property type="match status" value="1"/>
</dbReference>
<dbReference type="Gene3D" id="3.30.1490.100">
    <property type="entry name" value="DNA polymerase, Y-family, little finger domain"/>
    <property type="match status" value="1"/>
</dbReference>
<dbReference type="InterPro" id="IPR036775">
    <property type="entry name" value="DNA_pol_Y-fam_lit_finger_sf"/>
</dbReference>
<dbReference type="GO" id="GO:0003684">
    <property type="term" value="F:damaged DNA binding"/>
    <property type="evidence" value="ECO:0007669"/>
    <property type="project" value="InterPro"/>
</dbReference>
<dbReference type="Pfam" id="PF11799">
    <property type="entry name" value="IMS_C"/>
    <property type="match status" value="1"/>
</dbReference>
<dbReference type="AlphaFoldDB" id="A0A8I2YQU9"/>
<keyword evidence="9" id="KW-0234">DNA repair</keyword>
<evidence type="ECO:0000256" key="10">
    <source>
        <dbReference type="ARBA" id="ARBA00049244"/>
    </source>
</evidence>
<dbReference type="GO" id="GO:0003887">
    <property type="term" value="F:DNA-directed DNA polymerase activity"/>
    <property type="evidence" value="ECO:0007669"/>
    <property type="project" value="UniProtKB-KW"/>
</dbReference>
<keyword evidence="4" id="KW-0235">DNA replication</keyword>
<gene>
    <name evidence="13" type="ORF">JVT61DRAFT_2913</name>
</gene>
<dbReference type="GO" id="GO:0006260">
    <property type="term" value="P:DNA replication"/>
    <property type="evidence" value="ECO:0007669"/>
    <property type="project" value="UniProtKB-KW"/>
</dbReference>
<feature type="region of interest" description="Disordered" evidence="11">
    <location>
        <begin position="108"/>
        <end position="193"/>
    </location>
</feature>
<dbReference type="GO" id="GO:0046872">
    <property type="term" value="F:metal ion binding"/>
    <property type="evidence" value="ECO:0007669"/>
    <property type="project" value="UniProtKB-KW"/>
</dbReference>
<evidence type="ECO:0000256" key="5">
    <source>
        <dbReference type="ARBA" id="ARBA00022723"/>
    </source>
</evidence>
<evidence type="ECO:0000256" key="7">
    <source>
        <dbReference type="ARBA" id="ARBA00022842"/>
    </source>
</evidence>
<evidence type="ECO:0000256" key="2">
    <source>
        <dbReference type="ARBA" id="ARBA00022679"/>
    </source>
</evidence>
<keyword evidence="8" id="KW-0239">DNA-directed DNA polymerase</keyword>
<evidence type="ECO:0000256" key="3">
    <source>
        <dbReference type="ARBA" id="ARBA00022695"/>
    </source>
</evidence>
<keyword evidence="3" id="KW-0548">Nucleotidyltransferase</keyword>
<keyword evidence="14" id="KW-1185">Reference proteome</keyword>
<organism evidence="13 14">
    <name type="scientific">Boletus reticuloceps</name>
    <dbReference type="NCBI Taxonomy" id="495285"/>
    <lineage>
        <taxon>Eukaryota</taxon>
        <taxon>Fungi</taxon>
        <taxon>Dikarya</taxon>
        <taxon>Basidiomycota</taxon>
        <taxon>Agaricomycotina</taxon>
        <taxon>Agaricomycetes</taxon>
        <taxon>Agaricomycetidae</taxon>
        <taxon>Boletales</taxon>
        <taxon>Boletineae</taxon>
        <taxon>Boletaceae</taxon>
        <taxon>Boletoideae</taxon>
        <taxon>Boletus</taxon>
    </lineage>
</organism>
<evidence type="ECO:0000256" key="9">
    <source>
        <dbReference type="ARBA" id="ARBA00023204"/>
    </source>
</evidence>
<name>A0A8I2YQU9_9AGAM</name>
<dbReference type="FunFam" id="3.30.1490.100:FF:000004">
    <property type="entry name" value="DNA polymerase IV"/>
    <property type="match status" value="1"/>
</dbReference>
<dbReference type="EC" id="2.7.7.7" evidence="1"/>
<comment type="catalytic activity">
    <reaction evidence="10">
        <text>DNA(n) + a 2'-deoxyribonucleoside 5'-triphosphate = DNA(n+1) + diphosphate</text>
        <dbReference type="Rhea" id="RHEA:22508"/>
        <dbReference type="Rhea" id="RHEA-COMP:17339"/>
        <dbReference type="Rhea" id="RHEA-COMP:17340"/>
        <dbReference type="ChEBI" id="CHEBI:33019"/>
        <dbReference type="ChEBI" id="CHEBI:61560"/>
        <dbReference type="ChEBI" id="CHEBI:173112"/>
        <dbReference type="EC" id="2.7.7.7"/>
    </reaction>
</comment>
<evidence type="ECO:0000256" key="8">
    <source>
        <dbReference type="ARBA" id="ARBA00022932"/>
    </source>
</evidence>
<keyword evidence="7" id="KW-0460">Magnesium</keyword>
<dbReference type="Proteomes" id="UP000683000">
    <property type="component" value="Unassembled WGS sequence"/>
</dbReference>
<evidence type="ECO:0000256" key="4">
    <source>
        <dbReference type="ARBA" id="ARBA00022705"/>
    </source>
</evidence>
<dbReference type="EMBL" id="JAGFBS010000014">
    <property type="protein sequence ID" value="KAG6375358.1"/>
    <property type="molecule type" value="Genomic_DNA"/>
</dbReference>
<dbReference type="InterPro" id="IPR050116">
    <property type="entry name" value="DNA_polymerase-Y"/>
</dbReference>
<evidence type="ECO:0000313" key="14">
    <source>
        <dbReference type="Proteomes" id="UP000683000"/>
    </source>
</evidence>
<proteinExistence type="predicted"/>
<dbReference type="Gene3D" id="3.30.160.60">
    <property type="entry name" value="Classic Zinc Finger"/>
    <property type="match status" value="1"/>
</dbReference>
<accession>A0A8I2YQU9</accession>
<evidence type="ECO:0000256" key="1">
    <source>
        <dbReference type="ARBA" id="ARBA00012417"/>
    </source>
</evidence>
<dbReference type="SUPFAM" id="SSF100879">
    <property type="entry name" value="Lesion bypass DNA polymerase (Y-family), little finger domain"/>
    <property type="match status" value="1"/>
</dbReference>
<feature type="region of interest" description="Disordered" evidence="11">
    <location>
        <begin position="230"/>
        <end position="251"/>
    </location>
</feature>
<dbReference type="OrthoDB" id="1747274at2759"/>
<sequence length="251" mass="27713">MILSKLEDVADELARDMVSGGWTGKTVTLKYKLDTYQVFTRAKSFDRWVSQKKEELFAIGKELLLPELPLTIRLIGLRITKLKDLHAAEPAGGIKHFFEISSSSKRAELEADEEEHLQPGGEDDSMPGFYEEEELESDHLGHDDHTMEGSDDAPSKSYSKPRSGISAKPPSRVSFKDATEASGSSPGQERVAPMHHTCPICSKELKTDNQGFNAHIDFCLSKGAILEAQAEASSPKKLGQKPASTSKKRKR</sequence>
<protein>
    <recommendedName>
        <fullName evidence="1">DNA-directed DNA polymerase</fullName>
        <ecNumber evidence="1">2.7.7.7</ecNumber>
    </recommendedName>
</protein>
<comment type="caution">
    <text evidence="13">The sequence shown here is derived from an EMBL/GenBank/DDBJ whole genome shotgun (WGS) entry which is preliminary data.</text>
</comment>
<keyword evidence="5" id="KW-0479">Metal-binding</keyword>
<reference evidence="13" key="1">
    <citation type="submission" date="2021-03" db="EMBL/GenBank/DDBJ databases">
        <title>Evolutionary innovations through gain and loss of genes in the ectomycorrhizal Boletales.</title>
        <authorList>
            <person name="Wu G."/>
            <person name="Miyauchi S."/>
            <person name="Morin E."/>
            <person name="Yang Z.-L."/>
            <person name="Xu J."/>
            <person name="Martin F.M."/>
        </authorList>
    </citation>
    <scope>NUCLEOTIDE SEQUENCE</scope>
    <source>
        <strain evidence="13">BR01</strain>
    </source>
</reference>
<keyword evidence="6" id="KW-0227">DNA damage</keyword>
<evidence type="ECO:0000313" key="13">
    <source>
        <dbReference type="EMBL" id="KAG6375358.1"/>
    </source>
</evidence>
<feature type="compositionally biased region" description="Basic and acidic residues" evidence="11">
    <location>
        <begin position="137"/>
        <end position="148"/>
    </location>
</feature>
<evidence type="ECO:0000259" key="12">
    <source>
        <dbReference type="Pfam" id="PF11799"/>
    </source>
</evidence>